<dbReference type="EMBL" id="SHMC01000003">
    <property type="protein sequence ID" value="TAA25632.1"/>
    <property type="molecule type" value="Genomic_DNA"/>
</dbReference>
<organism evidence="6 7">
    <name type="scientific">Pseudoxanthomonas winnipegensis</name>
    <dbReference type="NCBI Taxonomy" id="2480810"/>
    <lineage>
        <taxon>Bacteria</taxon>
        <taxon>Pseudomonadati</taxon>
        <taxon>Pseudomonadota</taxon>
        <taxon>Gammaproteobacteria</taxon>
        <taxon>Lysobacterales</taxon>
        <taxon>Lysobacteraceae</taxon>
        <taxon>Pseudoxanthomonas</taxon>
    </lineage>
</organism>
<evidence type="ECO:0000256" key="2">
    <source>
        <dbReference type="ARBA" id="ARBA00022692"/>
    </source>
</evidence>
<keyword evidence="5" id="KW-0811">Translocation</keyword>
<dbReference type="OrthoDB" id="9777044at2"/>
<proteinExistence type="inferred from homology"/>
<evidence type="ECO:0000256" key="5">
    <source>
        <dbReference type="HAMAP-Rule" id="MF_00902"/>
    </source>
</evidence>
<accession>A0A4Q8LAF8</accession>
<dbReference type="GO" id="GO:0033281">
    <property type="term" value="C:TAT protein transport complex"/>
    <property type="evidence" value="ECO:0007669"/>
    <property type="project" value="UniProtKB-UniRule"/>
</dbReference>
<dbReference type="GO" id="GO:0043953">
    <property type="term" value="P:protein transport by the Tat complex"/>
    <property type="evidence" value="ECO:0007669"/>
    <property type="project" value="UniProtKB-UniRule"/>
</dbReference>
<comment type="similarity">
    <text evidence="5">Belongs to the TatC family.</text>
</comment>
<dbReference type="GO" id="GO:0009977">
    <property type="term" value="F:proton motive force dependent protein transmembrane transporter activity"/>
    <property type="evidence" value="ECO:0007669"/>
    <property type="project" value="TreeGrafter"/>
</dbReference>
<dbReference type="HAMAP" id="MF_00902">
    <property type="entry name" value="TatC"/>
    <property type="match status" value="1"/>
</dbReference>
<evidence type="ECO:0000313" key="7">
    <source>
        <dbReference type="Proteomes" id="UP000292627"/>
    </source>
</evidence>
<dbReference type="RefSeq" id="WP_130551255.1">
    <property type="nucleotide sequence ID" value="NZ_SHMC01000003.1"/>
</dbReference>
<gene>
    <name evidence="5 6" type="primary">tatC</name>
    <name evidence="6" type="ORF">EA660_09285</name>
</gene>
<feature type="transmembrane region" description="Helical" evidence="5">
    <location>
        <begin position="205"/>
        <end position="222"/>
    </location>
</feature>
<keyword evidence="5" id="KW-1003">Cell membrane</keyword>
<feature type="transmembrane region" description="Helical" evidence="5">
    <location>
        <begin position="28"/>
        <end position="46"/>
    </location>
</feature>
<evidence type="ECO:0000256" key="3">
    <source>
        <dbReference type="ARBA" id="ARBA00022989"/>
    </source>
</evidence>
<dbReference type="GO" id="GO:0065002">
    <property type="term" value="P:intracellular protein transmembrane transport"/>
    <property type="evidence" value="ECO:0007669"/>
    <property type="project" value="TreeGrafter"/>
</dbReference>
<dbReference type="PRINTS" id="PR01840">
    <property type="entry name" value="TATCFAMILY"/>
</dbReference>
<evidence type="ECO:0000256" key="1">
    <source>
        <dbReference type="ARBA" id="ARBA00004141"/>
    </source>
</evidence>
<dbReference type="Proteomes" id="UP000292627">
    <property type="component" value="Unassembled WGS sequence"/>
</dbReference>
<keyword evidence="3 5" id="KW-1133">Transmembrane helix</keyword>
<dbReference type="PANTHER" id="PTHR30371">
    <property type="entry name" value="SEC-INDEPENDENT PROTEIN TRANSLOCASE PROTEIN TATC"/>
    <property type="match status" value="1"/>
</dbReference>
<comment type="subcellular location">
    <subcellularLocation>
        <location evidence="5">Cell membrane</location>
        <topology evidence="5">Multi-pass membrane protein</topology>
    </subcellularLocation>
    <subcellularLocation>
        <location evidence="1">Membrane</location>
        <topology evidence="1">Multi-pass membrane protein</topology>
    </subcellularLocation>
</comment>
<reference evidence="6 7" key="1">
    <citation type="submission" date="2019-02" db="EMBL/GenBank/DDBJ databases">
        <title>WGS of Pseudoxanthomonas species novum from clinical isolates.</title>
        <authorList>
            <person name="Bernier A.-M."/>
            <person name="Bernard K."/>
            <person name="Vachon A."/>
        </authorList>
    </citation>
    <scope>NUCLEOTIDE SEQUENCE [LARGE SCALE GENOMIC DNA]</scope>
    <source>
        <strain evidence="6 7">NML171200</strain>
    </source>
</reference>
<feature type="transmembrane region" description="Helical" evidence="5">
    <location>
        <begin position="228"/>
        <end position="247"/>
    </location>
</feature>
<evidence type="ECO:0000256" key="4">
    <source>
        <dbReference type="ARBA" id="ARBA00023136"/>
    </source>
</evidence>
<keyword evidence="5" id="KW-0813">Transport</keyword>
<sequence length="254" mass="27758">MNAPVPDRSEHEAESSLMEHLIELRTRLIRGLAGVAVVLVIAVPFAKRIFEHLARPLLSQLPVDQAAKMIAADPTSGFFAPIKLAFYLALFVSSPWLIYQAWCFVAPGLYRHEKRLAVPLLVSSIALFFAGCAFAYFAVLPAVFHALTLFTPDVVTLAPDPAKYLDFVVVIFLAFGLSFELPVAMVIVVALGLVTPQQLKESRGYAIVGVFIIAAIITPPDVVSQLMLALPMCLLYELGILACRWVLPRKAAQA</sequence>
<dbReference type="InterPro" id="IPR002033">
    <property type="entry name" value="TatC"/>
</dbReference>
<keyword evidence="5" id="KW-0653">Protein transport</keyword>
<evidence type="ECO:0000313" key="6">
    <source>
        <dbReference type="EMBL" id="TAA25632.1"/>
    </source>
</evidence>
<feature type="transmembrane region" description="Helical" evidence="5">
    <location>
        <begin position="84"/>
        <end position="105"/>
    </location>
</feature>
<dbReference type="NCBIfam" id="TIGR00945">
    <property type="entry name" value="tatC"/>
    <property type="match status" value="1"/>
</dbReference>
<comment type="caution">
    <text evidence="6">The sequence shown here is derived from an EMBL/GenBank/DDBJ whole genome shotgun (WGS) entry which is preliminary data.</text>
</comment>
<dbReference type="PROSITE" id="PS01218">
    <property type="entry name" value="TATC"/>
    <property type="match status" value="1"/>
</dbReference>
<feature type="transmembrane region" description="Helical" evidence="5">
    <location>
        <begin position="167"/>
        <end position="193"/>
    </location>
</feature>
<keyword evidence="2 5" id="KW-0812">Transmembrane</keyword>
<dbReference type="PANTHER" id="PTHR30371:SF0">
    <property type="entry name" value="SEC-INDEPENDENT PROTEIN TRANSLOCASE PROTEIN TATC, CHLOROPLASTIC-RELATED"/>
    <property type="match status" value="1"/>
</dbReference>
<dbReference type="AlphaFoldDB" id="A0A4Q8LAF8"/>
<name>A0A4Q8LAF8_9GAMM</name>
<keyword evidence="4 5" id="KW-0472">Membrane</keyword>
<dbReference type="Pfam" id="PF00902">
    <property type="entry name" value="TatC"/>
    <property type="match status" value="1"/>
</dbReference>
<protein>
    <recommendedName>
        <fullName evidence="5">Sec-independent protein translocase protein TatC</fullName>
    </recommendedName>
</protein>
<comment type="subunit">
    <text evidence="5">The Tat system comprises two distinct complexes: a TatABC complex, containing multiple copies of TatA, TatB and TatC subunits, and a separate TatA complex, containing only TatA subunits. Substrates initially bind to the TatABC complex, which probably triggers association of the separate TatA complex to form the active translocon.</text>
</comment>
<feature type="transmembrane region" description="Helical" evidence="5">
    <location>
        <begin position="117"/>
        <end position="147"/>
    </location>
</feature>
<comment type="function">
    <text evidence="5">Part of the twin-arginine translocation (Tat) system that transports large folded proteins containing a characteristic twin-arginine motif in their signal peptide across membranes. Together with TatB, TatC is part of a receptor directly interacting with Tat signal peptides.</text>
</comment>
<dbReference type="InterPro" id="IPR019820">
    <property type="entry name" value="Sec-indep_translocase_CS"/>
</dbReference>